<evidence type="ECO:0000256" key="3">
    <source>
        <dbReference type="ARBA" id="ARBA00012121"/>
    </source>
</evidence>
<comment type="pathway">
    <text evidence="2 7">Sulfur metabolism; hydrogen sulfide biosynthesis; sulfite from sulfate: step 2/3.</text>
</comment>
<dbReference type="Pfam" id="PF14306">
    <property type="entry name" value="PUA_2"/>
    <property type="match status" value="1"/>
</dbReference>
<dbReference type="GO" id="GO:0010134">
    <property type="term" value="P:sulfate assimilation via adenylyl sulfate reduction"/>
    <property type="evidence" value="ECO:0007669"/>
    <property type="project" value="TreeGrafter"/>
</dbReference>
<dbReference type="Gene3D" id="3.40.50.300">
    <property type="entry name" value="P-loop containing nucleotide triphosphate hydrolases"/>
    <property type="match status" value="1"/>
</dbReference>
<keyword evidence="5 7" id="KW-0547">Nucleotide-binding</keyword>
<keyword evidence="7 11" id="KW-0418">Kinase</keyword>
<dbReference type="InterPro" id="IPR002891">
    <property type="entry name" value="APS"/>
</dbReference>
<dbReference type="SUPFAM" id="SSF52374">
    <property type="entry name" value="Nucleotidylyl transferase"/>
    <property type="match status" value="1"/>
</dbReference>
<dbReference type="Gene3D" id="3.40.50.620">
    <property type="entry name" value="HUPs"/>
    <property type="match status" value="1"/>
</dbReference>
<keyword evidence="4 7" id="KW-0808">Transferase</keyword>
<dbReference type="PANTHER" id="PTHR42700:SF1">
    <property type="entry name" value="SULFATE ADENYLYLTRANSFERASE"/>
    <property type="match status" value="1"/>
</dbReference>
<evidence type="ECO:0000256" key="1">
    <source>
        <dbReference type="ARBA" id="ARBA00001823"/>
    </source>
</evidence>
<evidence type="ECO:0000313" key="11">
    <source>
        <dbReference type="EMBL" id="EIJ36856.1"/>
    </source>
</evidence>
<dbReference type="FunFam" id="3.40.50.300:FF:000802">
    <property type="entry name" value="Sulfate adenylyltransferase"/>
    <property type="match status" value="1"/>
</dbReference>
<dbReference type="EMBL" id="JH651384">
    <property type="protein sequence ID" value="EIJ36856.1"/>
    <property type="molecule type" value="Genomic_DNA"/>
</dbReference>
<dbReference type="GO" id="GO:0004020">
    <property type="term" value="F:adenylylsulfate kinase activity"/>
    <property type="evidence" value="ECO:0007669"/>
    <property type="project" value="UniProtKB-UniRule"/>
</dbReference>
<reference evidence="12" key="1">
    <citation type="journal article" date="2011" name="Stand. Genomic Sci.">
        <title>Genome sequence of the filamentous, gliding Thiothrix nivea neotype strain (JP2(T)).</title>
        <authorList>
            <person name="Lapidus A."/>
            <person name="Nolan M."/>
            <person name="Lucas S."/>
            <person name="Glavina Del Rio T."/>
            <person name="Tice H."/>
            <person name="Cheng J.F."/>
            <person name="Tapia R."/>
            <person name="Han C."/>
            <person name="Goodwin L."/>
            <person name="Pitluck S."/>
            <person name="Liolios K."/>
            <person name="Pagani I."/>
            <person name="Ivanova N."/>
            <person name="Huntemann M."/>
            <person name="Mavromatis K."/>
            <person name="Mikhailova N."/>
            <person name="Pati A."/>
            <person name="Chen A."/>
            <person name="Palaniappan K."/>
            <person name="Land M."/>
            <person name="Brambilla E.M."/>
            <person name="Rohde M."/>
            <person name="Abt B."/>
            <person name="Verbarg S."/>
            <person name="Goker M."/>
            <person name="Bristow J."/>
            <person name="Eisen J.A."/>
            <person name="Markowitz V."/>
            <person name="Hugenholtz P."/>
            <person name="Kyrpides N.C."/>
            <person name="Klenk H.P."/>
            <person name="Woyke T."/>
        </authorList>
    </citation>
    <scope>NUCLEOTIDE SEQUENCE [LARGE SCALE GENOMIC DNA]</scope>
    <source>
        <strain evidence="12">ATCC 35100 / DSM 5205 / JP2</strain>
    </source>
</reference>
<comment type="catalytic activity">
    <reaction evidence="1 7">
        <text>adenosine 5'-phosphosulfate + ATP = 3'-phosphoadenylyl sulfate + ADP + H(+)</text>
        <dbReference type="Rhea" id="RHEA:24152"/>
        <dbReference type="ChEBI" id="CHEBI:15378"/>
        <dbReference type="ChEBI" id="CHEBI:30616"/>
        <dbReference type="ChEBI" id="CHEBI:58243"/>
        <dbReference type="ChEBI" id="CHEBI:58339"/>
        <dbReference type="ChEBI" id="CHEBI:456216"/>
        <dbReference type="EC" id="2.7.1.25"/>
    </reaction>
</comment>
<dbReference type="NCBIfam" id="NF004040">
    <property type="entry name" value="PRK05537.1"/>
    <property type="match status" value="1"/>
</dbReference>
<evidence type="ECO:0000256" key="4">
    <source>
        <dbReference type="ARBA" id="ARBA00022679"/>
    </source>
</evidence>
<dbReference type="NCBIfam" id="TIGR00455">
    <property type="entry name" value="apsK"/>
    <property type="match status" value="1"/>
</dbReference>
<dbReference type="InterPro" id="IPR025980">
    <property type="entry name" value="ATP-Sase_PUA-like_dom"/>
</dbReference>
<dbReference type="InterPro" id="IPR024951">
    <property type="entry name" value="Sulfurylase_cat_dom"/>
</dbReference>
<keyword evidence="6 7" id="KW-0067">ATP-binding</keyword>
<comment type="function">
    <text evidence="7">Catalyzes the synthesis of activated sulfate.</text>
</comment>
<dbReference type="InterPro" id="IPR059117">
    <property type="entry name" value="APS_kinase_dom"/>
</dbReference>
<feature type="binding site" evidence="7">
    <location>
        <begin position="383"/>
        <end position="390"/>
    </location>
    <ligand>
        <name>ATP</name>
        <dbReference type="ChEBI" id="CHEBI:30616"/>
    </ligand>
</feature>
<dbReference type="Pfam" id="PF01583">
    <property type="entry name" value="APS_kinase"/>
    <property type="match status" value="1"/>
</dbReference>
<gene>
    <name evidence="7" type="primary">cysC</name>
    <name evidence="11" type="ORF">Thini_4376</name>
</gene>
<keyword evidence="11" id="KW-0548">Nucleotidyltransferase</keyword>
<dbReference type="GO" id="GO:0005524">
    <property type="term" value="F:ATP binding"/>
    <property type="evidence" value="ECO:0007669"/>
    <property type="project" value="UniProtKB-UniRule"/>
</dbReference>
<evidence type="ECO:0000256" key="5">
    <source>
        <dbReference type="ARBA" id="ARBA00022741"/>
    </source>
</evidence>
<dbReference type="SUPFAM" id="SSF52540">
    <property type="entry name" value="P-loop containing nucleoside triphosphate hydrolases"/>
    <property type="match status" value="1"/>
</dbReference>
<dbReference type="Proteomes" id="UP000005317">
    <property type="component" value="Unassembled WGS sequence"/>
</dbReference>
<name>A0A656HMV3_THINJ</name>
<dbReference type="HAMAP" id="MF_00065">
    <property type="entry name" value="Adenylyl_sulf_kinase"/>
    <property type="match status" value="1"/>
</dbReference>
<protein>
    <recommendedName>
        <fullName evidence="3 7">Adenylyl-sulfate kinase</fullName>
        <ecNumber evidence="3 7">2.7.1.25</ecNumber>
    </recommendedName>
    <alternativeName>
        <fullName evidence="7">APS kinase</fullName>
    </alternativeName>
    <alternativeName>
        <fullName evidence="7">ATP adenosine-5'-phosphosulfate 3'-phosphotransferase</fullName>
    </alternativeName>
    <alternativeName>
        <fullName evidence="7">Adenosine-5'-phosphosulfate kinase</fullName>
    </alternativeName>
</protein>
<evidence type="ECO:0000259" key="8">
    <source>
        <dbReference type="Pfam" id="PF01583"/>
    </source>
</evidence>
<feature type="domain" description="ATP-sulfurylase PUA-like" evidence="10">
    <location>
        <begin position="5"/>
        <end position="144"/>
    </location>
</feature>
<dbReference type="GO" id="GO:0019379">
    <property type="term" value="P:sulfate assimilation, phosphoadenylyl sulfate reduction by phosphoadenylyl-sulfate reductase (thioredoxin)"/>
    <property type="evidence" value="ECO:0007669"/>
    <property type="project" value="TreeGrafter"/>
</dbReference>
<feature type="domain" description="APS kinase" evidence="8">
    <location>
        <begin position="375"/>
        <end position="527"/>
    </location>
</feature>
<comment type="similarity">
    <text evidence="7">Belongs to the APS kinase family.</text>
</comment>
<dbReference type="Gene3D" id="3.10.400.10">
    <property type="entry name" value="Sulfate adenylyltransferase"/>
    <property type="match status" value="1"/>
</dbReference>
<evidence type="ECO:0000313" key="12">
    <source>
        <dbReference type="Proteomes" id="UP000005317"/>
    </source>
</evidence>
<evidence type="ECO:0000259" key="9">
    <source>
        <dbReference type="Pfam" id="PF01747"/>
    </source>
</evidence>
<dbReference type="InterPro" id="IPR015947">
    <property type="entry name" value="PUA-like_sf"/>
</dbReference>
<evidence type="ECO:0000256" key="7">
    <source>
        <dbReference type="HAMAP-Rule" id="MF_00065"/>
    </source>
</evidence>
<keyword evidence="7" id="KW-0597">Phosphoprotein</keyword>
<keyword evidence="12" id="KW-1185">Reference proteome</keyword>
<accession>A0A656HMV3</accession>
<dbReference type="GO" id="GO:0070814">
    <property type="term" value="P:hydrogen sulfide biosynthetic process"/>
    <property type="evidence" value="ECO:0007669"/>
    <property type="project" value="UniProtKB-UniRule"/>
</dbReference>
<sequence length="552" mass="62533">MSQTKQSANTADLPIWNLTPRQLSDTELLLNGAFTPLRGFLTQQDYVSVVDGMRLTSGELWPMPVTLDVSRQFAQTLTHGQQIVLRDPEFVVIALMTVTDIWQPDKLHEAWQVYGTTDPYHPGVDHLLHRSGEYYLGGKLELVELPQHYDFLHRRHTPAELKAHFHQLGWRRILACHTHRPIHCLQQAQTTWRARELEANLLLHPTTGGLQNHCFDHFTQMRCHEHTLSTYPEQTTALSLINLAMRMAGPREALWHALIRKNYGCTHFMVERHHASPMDTNGQPGFYTPEAALRLCSEYAAEMGIEIVEAPALTYVSERAEYVPARQTNTGETTANMDEAALLRRLRNGQPVPAWFTLPAILQEIRKACPPRHQQGFTVFFTGLSGSGKSTVANALRIKLLEMGGRPVTLLDGDVVRKNLSSELTFSKEHRDLNIRRIGFVASEITKNGGIAICAPIAPYTRIRREVREMIEAVGGFVEVYVSTPLEECERRDRKGLYAKARAGLLKQFTGIDDPYEVPENPELRLDTTEISADECAHQLLLKLEKLGYIEE</sequence>
<dbReference type="EC" id="2.7.1.25" evidence="3 7"/>
<dbReference type="InterPro" id="IPR014729">
    <property type="entry name" value="Rossmann-like_a/b/a_fold"/>
</dbReference>
<evidence type="ECO:0000256" key="6">
    <source>
        <dbReference type="ARBA" id="ARBA00022840"/>
    </source>
</evidence>
<dbReference type="GO" id="GO:0005737">
    <property type="term" value="C:cytoplasm"/>
    <property type="evidence" value="ECO:0007669"/>
    <property type="project" value="TreeGrafter"/>
</dbReference>
<dbReference type="OrthoDB" id="9804504at2"/>
<dbReference type="GO" id="GO:0004781">
    <property type="term" value="F:sulfate adenylyltransferase (ATP) activity"/>
    <property type="evidence" value="ECO:0007669"/>
    <property type="project" value="InterPro"/>
</dbReference>
<dbReference type="InterPro" id="IPR027417">
    <property type="entry name" value="P-loop_NTPase"/>
</dbReference>
<comment type="caution">
    <text evidence="7">Lacks conserved residue(s) required for the propagation of feature annotation.</text>
</comment>
<evidence type="ECO:0000256" key="2">
    <source>
        <dbReference type="ARBA" id="ARBA00004806"/>
    </source>
</evidence>
<feature type="domain" description="Sulphate adenylyltransferase catalytic" evidence="9">
    <location>
        <begin position="155"/>
        <end position="367"/>
    </location>
</feature>
<dbReference type="SUPFAM" id="SSF88697">
    <property type="entry name" value="PUA domain-like"/>
    <property type="match status" value="1"/>
</dbReference>
<dbReference type="PANTHER" id="PTHR42700">
    <property type="entry name" value="SULFATE ADENYLYLTRANSFERASE"/>
    <property type="match status" value="1"/>
</dbReference>
<dbReference type="UniPathway" id="UPA00140">
    <property type="reaction ID" value="UER00205"/>
</dbReference>
<dbReference type="Pfam" id="PF01747">
    <property type="entry name" value="ATP-sulfurylase"/>
    <property type="match status" value="1"/>
</dbReference>
<evidence type="ECO:0000259" key="10">
    <source>
        <dbReference type="Pfam" id="PF14306"/>
    </source>
</evidence>
<proteinExistence type="inferred from homology"/>
<dbReference type="CDD" id="cd02027">
    <property type="entry name" value="APSK"/>
    <property type="match status" value="1"/>
</dbReference>
<dbReference type="NCBIfam" id="NF003013">
    <property type="entry name" value="PRK03846.1"/>
    <property type="match status" value="1"/>
</dbReference>
<dbReference type="AlphaFoldDB" id="A0A656HMV3"/>
<dbReference type="InterPro" id="IPR050512">
    <property type="entry name" value="Sulf_AdTrans/APS_kinase"/>
</dbReference>
<organism evidence="11 12">
    <name type="scientific">Thiothrix nivea (strain ATCC 35100 / DSM 5205 / JP2)</name>
    <dbReference type="NCBI Taxonomy" id="870187"/>
    <lineage>
        <taxon>Bacteria</taxon>
        <taxon>Pseudomonadati</taxon>
        <taxon>Pseudomonadota</taxon>
        <taxon>Gammaproteobacteria</taxon>
        <taxon>Thiotrichales</taxon>
        <taxon>Thiotrichaceae</taxon>
        <taxon>Thiothrix</taxon>
    </lineage>
</organism>